<evidence type="ECO:0000259" key="7">
    <source>
        <dbReference type="Pfam" id="PF11732"/>
    </source>
</evidence>
<feature type="compositionally biased region" description="Polar residues" evidence="5">
    <location>
        <begin position="1440"/>
        <end position="1449"/>
    </location>
</feature>
<sequence>MDFVSKARECLRNWPKGGEAECRKLLIGLHAGLNEPNAIDALTTVYHTLLCATLPTWTPTSFLTPIGFVDFVNSIASSLPSSSNSAKQSSNASIFGEILVDMIWSLDAELDELLVEARTAATVTIEHTKLPARDHVLLTSKAKKSQQTVEGDKQRLPIIVKKLLELRIITPALCRERLETSILANAGLIPDKMSQDKKEVRVKTGLFYKQNKFNLLREQSEGYSKLVVELTSSLGPPHSPSTGRPAESYTAIEERARPVWEKVISLVGYFDLDPNRALDIILDVLSQHLATHYTFFLVLLSFSPWAGSYRRPLREDELMDTTTDIPPGTFKGQSLDEILTTVEEHSLSRTTPCLPKVTDARVLAQVLGFKFVFYQSADIAESVPKNLYLTAAILVREGFIALEDLYPHLHPEDEGMQSFRKEYDEDIQNRIAGAKNSLLAMAAPLESAGSSQSKTKPPPAPEPKKAEVKDTNQKIGLLVALLSVGALRAAVAIVTKFPWLVDLRPEIADLMIRVIKVSMEPLYDAQLVTKDRNPSFNHPKSRYGPSGVSFPAAPKPILTLSAPAPPGTNTTDFVFFYPDWVDRVPISNTLDDLQDVIEPLLRLIGIHVSRDALFLTKFLRLGRIHLLSTVPLDPDTKKPAGEADPEHPIRQFWFAVLRRYLLPALTLIRGNAVCTVEIWAIIRQYETTARWKLYGEWKDQTYKSHPELRIRAVQADREAKGILRRLSHNTIDSLSGPVAKLAHSNPCIIFQNAVNQIMAYENLAQVVIQALRYVTNMGFDVLVFVVLAAFANPDKERVKDDGVNASDWLQSLASFTGMLFRRFSADLSPVLKYVVHQLHNGQASEIIVLRELIWKMAGIEPLPSLAESQMAAMAGGPALRMEAIASETRGARLDPADAVLKGPQRLGRGLLDSKLALPLLIQVAQQRQACVYKAPNTHLKALAGLYDATHGVLLQYLELLTSEAVMSPEDYADKILPSLAELGELYGVCAPICMQIIRPVLNASLMALVLKDTPEETERRLKAALTAKREPNGSSSRVASPVVKAQTPEAAESKPKLVEEKADVPMELDNTGASAGLGVSKETSPWIPELERYFDDIKKIAPKNVYEVIGPAFYVTFWQLSMYDLAPPGTKYEEESTKLRSLSRQEDTKYTAADRSTDRNKRLTANAHRTKRDRFNKYVDLLGQELNQQTMSRQFTIKRLAKEKLHWFAHCPRAQVLCTAIYEHCIQARCLLSPMDADFCAHFLHMLHTQGTPGFHTLGLYDKILGDHVKVVLFSCSEYEARNYGRFLATLLRQLLLWHDDEGEYISDHRTTRGGKPVCLPGMLKVFQKEFNKPVDAQLLMPWPDYQKVIRKWYRKLATGFVECLQSREFMHVYNSIVVLKEILDVFPLASVNDTGTHINAAMDRLVETEARGDLKVLARSYSASLKKKEVDWLPKKSQIRNATSSRPSPQAVANEKHRGTPTTSIPTGPSSQSLSANDVKRANPPPTAPSAPRGIANNASATENGSHNVKAALDSIPRPEVVRRVRPDSKVQDAAKMQTDGPLGSALKPDVVSSTGRPIAPTEPGRYPQSNTASSTSSKDGPLSNGRDTPDSSRLQRPLEPSVTSQDNTPPMPPPAVPSQTASAQELRETARQTLGRSERLEVKAQNGPSSISPRPRSQSPPSRPGTRNTSNESRTSGGKSASNADRGSDDRRSDRDTHLDVRESISSSSLARRDSLTHTRSERRERGSDEKDSERDKERGRERHPERDRDREHRDRDRDRERGRERERERERDRERDRDRHRRDDKDRDRDSKKERETAGGTRGQAGPSNVAAEERMLPTRPERQEASRQDNSKRRDPPPVNSEDNLGKRRRPPDDESDRAPKRSSRKDGHRDDRSGRRLAEKDREERGRDADRRRKDRDPPINEGSSTADKPSDKQPPEGPKVPNAPSGPRMRADSHRMKPEPTGGRNSRDSLGRGPAPTGPNAITATPSLQSRISNGREPPSASRAEGSRHEEDLHRKRTLSDRGADVDMAGPEQESSPNPQKRPRGNGARPRLGGGHGSAFARKTLPLDGDRGQRKQD</sequence>
<comment type="similarity">
    <text evidence="2">Belongs to the THOC2 family.</text>
</comment>
<dbReference type="Pfam" id="PF11732">
    <property type="entry name" value="Thoc2"/>
    <property type="match status" value="1"/>
</dbReference>
<reference evidence="9" key="1">
    <citation type="submission" date="2020-11" db="EMBL/GenBank/DDBJ databases">
        <authorList>
            <consortium name="DOE Joint Genome Institute"/>
            <person name="Ahrendt S."/>
            <person name="Riley R."/>
            <person name="Andreopoulos W."/>
            <person name="Labutti K."/>
            <person name="Pangilinan J."/>
            <person name="Ruiz-Duenas F.J."/>
            <person name="Barrasa J.M."/>
            <person name="Sanchez-Garcia M."/>
            <person name="Camarero S."/>
            <person name="Miyauchi S."/>
            <person name="Serrano A."/>
            <person name="Linde D."/>
            <person name="Babiker R."/>
            <person name="Drula E."/>
            <person name="Ayuso-Fernandez I."/>
            <person name="Pacheco R."/>
            <person name="Padilla G."/>
            <person name="Ferreira P."/>
            <person name="Barriuso J."/>
            <person name="Kellner H."/>
            <person name="Castanera R."/>
            <person name="Alfaro M."/>
            <person name="Ramirez L."/>
            <person name="Pisabarro A.G."/>
            <person name="Kuo A."/>
            <person name="Tritt A."/>
            <person name="Lipzen A."/>
            <person name="He G."/>
            <person name="Yan M."/>
            <person name="Ng V."/>
            <person name="Cullen D."/>
            <person name="Martin F."/>
            <person name="Rosso M.-N."/>
            <person name="Henrissat B."/>
            <person name="Hibbett D."/>
            <person name="Martinez A.T."/>
            <person name="Grigoriev I.V."/>
        </authorList>
    </citation>
    <scope>NUCLEOTIDE SEQUENCE</scope>
    <source>
        <strain evidence="9">CBS 506.95</strain>
    </source>
</reference>
<evidence type="ECO:0000259" key="6">
    <source>
        <dbReference type="Pfam" id="PF11262"/>
    </source>
</evidence>
<evidence type="ECO:0000259" key="8">
    <source>
        <dbReference type="Pfam" id="PF16134"/>
    </source>
</evidence>
<evidence type="ECO:0000313" key="9">
    <source>
        <dbReference type="EMBL" id="KAF9534975.1"/>
    </source>
</evidence>
<dbReference type="Pfam" id="PF16134">
    <property type="entry name" value="THOC2_N"/>
    <property type="match status" value="1"/>
</dbReference>
<dbReference type="EMBL" id="MU157825">
    <property type="protein sequence ID" value="KAF9534975.1"/>
    <property type="molecule type" value="Genomic_DNA"/>
</dbReference>
<feature type="compositionally biased region" description="Basic and acidic residues" evidence="5">
    <location>
        <begin position="1688"/>
        <end position="1705"/>
    </location>
</feature>
<dbReference type="GO" id="GO:0006397">
    <property type="term" value="P:mRNA processing"/>
    <property type="evidence" value="ECO:0007669"/>
    <property type="project" value="InterPro"/>
</dbReference>
<feature type="compositionally biased region" description="Basic and acidic residues" evidence="5">
    <location>
        <begin position="1815"/>
        <end position="1840"/>
    </location>
</feature>
<feature type="domain" description="THO complex subunitTHOC2 C-terminal" evidence="6">
    <location>
        <begin position="1107"/>
        <end position="1426"/>
    </location>
</feature>
<feature type="region of interest" description="Disordered" evidence="5">
    <location>
        <begin position="1026"/>
        <end position="1056"/>
    </location>
</feature>
<dbReference type="Proteomes" id="UP000807306">
    <property type="component" value="Unassembled WGS sequence"/>
</dbReference>
<feature type="compositionally biased region" description="Low complexity" evidence="5">
    <location>
        <begin position="1461"/>
        <end position="1474"/>
    </location>
</feature>
<gene>
    <name evidence="9" type="ORF">CPB83DRAFT_901892</name>
</gene>
<keyword evidence="4" id="KW-0539">Nucleus</keyword>
<feature type="compositionally biased region" description="Basic and acidic residues" evidence="5">
    <location>
        <begin position="1136"/>
        <end position="1149"/>
    </location>
</feature>
<feature type="domain" description="THO complex subunitTHOC2 N-terminal" evidence="7">
    <location>
        <begin position="738"/>
        <end position="813"/>
    </location>
</feature>
<dbReference type="InterPro" id="IPR021418">
    <property type="entry name" value="THO_THOC2_C"/>
</dbReference>
<feature type="compositionally biased region" description="Basic and acidic residues" evidence="5">
    <location>
        <begin position="1855"/>
        <end position="1904"/>
    </location>
</feature>
<feature type="region of interest" description="Disordered" evidence="5">
    <location>
        <begin position="446"/>
        <end position="468"/>
    </location>
</feature>
<proteinExistence type="inferred from homology"/>
<feature type="compositionally biased region" description="Basic and acidic residues" evidence="5">
    <location>
        <begin position="1991"/>
        <end position="2011"/>
    </location>
</feature>
<feature type="region of interest" description="Disordered" evidence="5">
    <location>
        <begin position="1136"/>
        <end position="1161"/>
    </location>
</feature>
<feature type="compositionally biased region" description="Basic and acidic residues" evidence="5">
    <location>
        <begin position="1935"/>
        <end position="1944"/>
    </location>
</feature>
<comment type="caution">
    <text evidence="9">The sequence shown here is derived from an EMBL/GenBank/DDBJ whole genome shotgun (WGS) entry which is preliminary data.</text>
</comment>
<protein>
    <recommendedName>
        <fullName evidence="3">THO complex subunit 2</fullName>
    </recommendedName>
</protein>
<dbReference type="GO" id="GO:0000445">
    <property type="term" value="C:THO complex part of transcription export complex"/>
    <property type="evidence" value="ECO:0007669"/>
    <property type="project" value="TreeGrafter"/>
</dbReference>
<evidence type="ECO:0000256" key="1">
    <source>
        <dbReference type="ARBA" id="ARBA00004123"/>
    </source>
</evidence>
<accession>A0A9P6ET93</accession>
<feature type="region of interest" description="Disordered" evidence="5">
    <location>
        <begin position="1437"/>
        <end position="2063"/>
    </location>
</feature>
<dbReference type="GO" id="GO:0006406">
    <property type="term" value="P:mRNA export from nucleus"/>
    <property type="evidence" value="ECO:0007669"/>
    <property type="project" value="InterPro"/>
</dbReference>
<feature type="domain" description="THO complex subunit 2 N-terminal" evidence="8">
    <location>
        <begin position="10"/>
        <end position="733"/>
    </location>
</feature>
<comment type="subcellular location">
    <subcellularLocation>
        <location evidence="1">Nucleus</location>
    </subcellularLocation>
</comment>
<feature type="compositionally biased region" description="Basic and acidic residues" evidence="5">
    <location>
        <begin position="1627"/>
        <end position="1644"/>
    </location>
</feature>
<dbReference type="InterPro" id="IPR040007">
    <property type="entry name" value="Tho2"/>
</dbReference>
<feature type="compositionally biased region" description="Basic and acidic residues" evidence="5">
    <location>
        <begin position="2054"/>
        <end position="2063"/>
    </location>
</feature>
<dbReference type="GO" id="GO:0003729">
    <property type="term" value="F:mRNA binding"/>
    <property type="evidence" value="ECO:0007669"/>
    <property type="project" value="TreeGrafter"/>
</dbReference>
<organism evidence="9 10">
    <name type="scientific">Crepidotus variabilis</name>
    <dbReference type="NCBI Taxonomy" id="179855"/>
    <lineage>
        <taxon>Eukaryota</taxon>
        <taxon>Fungi</taxon>
        <taxon>Dikarya</taxon>
        <taxon>Basidiomycota</taxon>
        <taxon>Agaricomycotina</taxon>
        <taxon>Agaricomycetes</taxon>
        <taxon>Agaricomycetidae</taxon>
        <taxon>Agaricales</taxon>
        <taxon>Agaricineae</taxon>
        <taxon>Crepidotaceae</taxon>
        <taxon>Crepidotus</taxon>
    </lineage>
</organism>
<dbReference type="OrthoDB" id="29024at2759"/>
<feature type="compositionally biased region" description="Low complexity" evidence="5">
    <location>
        <begin position="1650"/>
        <end position="1662"/>
    </location>
</feature>
<evidence type="ECO:0000256" key="3">
    <source>
        <dbReference type="ARBA" id="ARBA00019596"/>
    </source>
</evidence>
<evidence type="ECO:0000313" key="10">
    <source>
        <dbReference type="Proteomes" id="UP000807306"/>
    </source>
</evidence>
<name>A0A9P6ET93_9AGAR</name>
<evidence type="ECO:0000256" key="5">
    <source>
        <dbReference type="SAM" id="MobiDB-lite"/>
    </source>
</evidence>
<feature type="compositionally biased region" description="Basic and acidic residues" evidence="5">
    <location>
        <begin position="1521"/>
        <end position="1534"/>
    </location>
</feature>
<dbReference type="InterPro" id="IPR021726">
    <property type="entry name" value="THO_THOC2_N"/>
</dbReference>
<dbReference type="PANTHER" id="PTHR21597:SF0">
    <property type="entry name" value="THO COMPLEX SUBUNIT 2"/>
    <property type="match status" value="1"/>
</dbReference>
<dbReference type="PANTHER" id="PTHR21597">
    <property type="entry name" value="THO2 PROTEIN"/>
    <property type="match status" value="1"/>
</dbReference>
<feature type="compositionally biased region" description="Polar residues" evidence="5">
    <location>
        <begin position="1667"/>
        <end position="1681"/>
    </location>
</feature>
<evidence type="ECO:0000256" key="4">
    <source>
        <dbReference type="ARBA" id="ARBA00023242"/>
    </source>
</evidence>
<dbReference type="InterPro" id="IPR032302">
    <property type="entry name" value="THOC2_N"/>
</dbReference>
<feature type="compositionally biased region" description="Polar residues" evidence="5">
    <location>
        <begin position="1498"/>
        <end position="1508"/>
    </location>
</feature>
<feature type="compositionally biased region" description="Polar residues" evidence="5">
    <location>
        <begin position="1569"/>
        <end position="1580"/>
    </location>
</feature>
<feature type="compositionally biased region" description="Basic and acidic residues" evidence="5">
    <location>
        <begin position="1713"/>
        <end position="1800"/>
    </location>
</feature>
<feature type="compositionally biased region" description="Polar residues" evidence="5">
    <location>
        <begin position="1966"/>
        <end position="1979"/>
    </location>
</feature>
<dbReference type="Pfam" id="PF11262">
    <property type="entry name" value="Tho2"/>
    <property type="match status" value="1"/>
</dbReference>
<keyword evidence="10" id="KW-1185">Reference proteome</keyword>
<evidence type="ECO:0000256" key="2">
    <source>
        <dbReference type="ARBA" id="ARBA00007857"/>
    </source>
</evidence>